<accession>H6QTJ8</accession>
<dbReference type="Proteomes" id="UP000008783">
    <property type="component" value="Unassembled WGS sequence"/>
</dbReference>
<gene>
    <name evidence="1" type="ORF">PGTG_22136</name>
</gene>
<dbReference type="GeneID" id="13541244"/>
<dbReference type="VEuPathDB" id="FungiDB:PGTG_22136"/>
<reference evidence="2" key="1">
    <citation type="journal article" date="2011" name="Proc. Natl. Acad. Sci. U.S.A.">
        <title>Obligate biotrophy features unraveled by the genomic analysis of rust fungi.</title>
        <authorList>
            <person name="Duplessis S."/>
            <person name="Cuomo C.A."/>
            <person name="Lin Y.-C."/>
            <person name="Aerts A."/>
            <person name="Tisserant E."/>
            <person name="Veneault-Fourrey C."/>
            <person name="Joly D.L."/>
            <person name="Hacquard S."/>
            <person name="Amselem J."/>
            <person name="Cantarel B.L."/>
            <person name="Chiu R."/>
            <person name="Coutinho P.M."/>
            <person name="Feau N."/>
            <person name="Field M."/>
            <person name="Frey P."/>
            <person name="Gelhaye E."/>
            <person name="Goldberg J."/>
            <person name="Grabherr M.G."/>
            <person name="Kodira C.D."/>
            <person name="Kohler A."/>
            <person name="Kuees U."/>
            <person name="Lindquist E.A."/>
            <person name="Lucas S.M."/>
            <person name="Mago R."/>
            <person name="Mauceli E."/>
            <person name="Morin E."/>
            <person name="Murat C."/>
            <person name="Pangilinan J.L."/>
            <person name="Park R."/>
            <person name="Pearson M."/>
            <person name="Quesneville H."/>
            <person name="Rouhier N."/>
            <person name="Sakthikumar S."/>
            <person name="Salamov A.A."/>
            <person name="Schmutz J."/>
            <person name="Selles B."/>
            <person name="Shapiro H."/>
            <person name="Tanguay P."/>
            <person name="Tuskan G.A."/>
            <person name="Henrissat B."/>
            <person name="Van de Peer Y."/>
            <person name="Rouze P."/>
            <person name="Ellis J.G."/>
            <person name="Dodds P.N."/>
            <person name="Schein J.E."/>
            <person name="Zhong S."/>
            <person name="Hamelin R.C."/>
            <person name="Grigoriev I.V."/>
            <person name="Szabo L.J."/>
            <person name="Martin F."/>
        </authorList>
    </citation>
    <scope>NUCLEOTIDE SEQUENCE [LARGE SCALE GENOMIC DNA]</scope>
    <source>
        <strain evidence="2">CRL 75-36-700-3 / race SCCL</strain>
    </source>
</reference>
<name>H6QTJ8_PUCGT</name>
<sequence length="82" mass="9311">MAMRSKLLGDPRHIIVQLQDANLTKVTELAAVALNEVEMHGQSASMAVPASFNNLCIRLLIRRDVRGMLYWQWQPYGTMQLV</sequence>
<dbReference type="KEGG" id="pgr:PGTG_22136"/>
<dbReference type="EMBL" id="DS178315">
    <property type="protein sequence ID" value="EHS64213.1"/>
    <property type="molecule type" value="Genomic_DNA"/>
</dbReference>
<dbReference type="RefSeq" id="XP_003889172.1">
    <property type="nucleotide sequence ID" value="XM_003889123.1"/>
</dbReference>
<dbReference type="AlphaFoldDB" id="H6QTJ8"/>
<dbReference type="InParanoid" id="H6QTJ8"/>
<protein>
    <submittedName>
        <fullName evidence="1">Uncharacterized protein</fullName>
    </submittedName>
</protein>
<evidence type="ECO:0000313" key="2">
    <source>
        <dbReference type="Proteomes" id="UP000008783"/>
    </source>
</evidence>
<proteinExistence type="predicted"/>
<organism evidence="1 2">
    <name type="scientific">Puccinia graminis f. sp. tritici (strain CRL 75-36-700-3 / race SCCL)</name>
    <name type="common">Black stem rust fungus</name>
    <dbReference type="NCBI Taxonomy" id="418459"/>
    <lineage>
        <taxon>Eukaryota</taxon>
        <taxon>Fungi</taxon>
        <taxon>Dikarya</taxon>
        <taxon>Basidiomycota</taxon>
        <taxon>Pucciniomycotina</taxon>
        <taxon>Pucciniomycetes</taxon>
        <taxon>Pucciniales</taxon>
        <taxon>Pucciniaceae</taxon>
        <taxon>Puccinia</taxon>
    </lineage>
</organism>
<keyword evidence="2" id="KW-1185">Reference proteome</keyword>
<dbReference type="HOGENOM" id="CLU_2559401_0_0_1"/>
<evidence type="ECO:0000313" key="1">
    <source>
        <dbReference type="EMBL" id="EHS64213.1"/>
    </source>
</evidence>